<protein>
    <submittedName>
        <fullName evidence="3">Rab-GTPase-TBC domain protein</fullName>
    </submittedName>
</protein>
<dbReference type="PROSITE" id="PS50086">
    <property type="entry name" value="TBC_RABGAP"/>
    <property type="match status" value="1"/>
</dbReference>
<evidence type="ECO:0000256" key="1">
    <source>
        <dbReference type="SAM" id="MobiDB-lite"/>
    </source>
</evidence>
<dbReference type="eggNOG" id="KOG4567">
    <property type="taxonomic scope" value="Eukaryota"/>
</dbReference>
<dbReference type="Gene3D" id="1.10.472.80">
    <property type="entry name" value="Ypt/Rab-GAP domain of gyp1p, domain 3"/>
    <property type="match status" value="1"/>
</dbReference>
<dbReference type="InParanoid" id="Q23TD8"/>
<keyword evidence="4" id="KW-1185">Reference proteome</keyword>
<dbReference type="GO" id="GO:0006886">
    <property type="term" value="P:intracellular protein transport"/>
    <property type="evidence" value="ECO:0007669"/>
    <property type="project" value="TreeGrafter"/>
</dbReference>
<feature type="domain" description="Rab-GAP TBC" evidence="2">
    <location>
        <begin position="72"/>
        <end position="454"/>
    </location>
</feature>
<dbReference type="InterPro" id="IPR035969">
    <property type="entry name" value="Rab-GAP_TBC_sf"/>
</dbReference>
<dbReference type="OrthoDB" id="10263206at2759"/>
<dbReference type="PANTHER" id="PTHR22957:SF27">
    <property type="entry name" value="TBC1 DOMAIN FAMILY MEMBER 13"/>
    <property type="match status" value="1"/>
</dbReference>
<dbReference type="GO" id="GO:0005096">
    <property type="term" value="F:GTPase activator activity"/>
    <property type="evidence" value="ECO:0007669"/>
    <property type="project" value="TreeGrafter"/>
</dbReference>
<evidence type="ECO:0000313" key="4">
    <source>
        <dbReference type="Proteomes" id="UP000009168"/>
    </source>
</evidence>
<evidence type="ECO:0000259" key="2">
    <source>
        <dbReference type="PROSITE" id="PS50086"/>
    </source>
</evidence>
<evidence type="ECO:0000313" key="3">
    <source>
        <dbReference type="EMBL" id="EAR99768.1"/>
    </source>
</evidence>
<feature type="compositionally biased region" description="Polar residues" evidence="1">
    <location>
        <begin position="129"/>
        <end position="151"/>
    </location>
</feature>
<proteinExistence type="predicted"/>
<reference evidence="4" key="1">
    <citation type="journal article" date="2006" name="PLoS Biol.">
        <title>Macronuclear genome sequence of the ciliate Tetrahymena thermophila, a model eukaryote.</title>
        <authorList>
            <person name="Eisen J.A."/>
            <person name="Coyne R.S."/>
            <person name="Wu M."/>
            <person name="Wu D."/>
            <person name="Thiagarajan M."/>
            <person name="Wortman J.R."/>
            <person name="Badger J.H."/>
            <person name="Ren Q."/>
            <person name="Amedeo P."/>
            <person name="Jones K.M."/>
            <person name="Tallon L.J."/>
            <person name="Delcher A.L."/>
            <person name="Salzberg S.L."/>
            <person name="Silva J.C."/>
            <person name="Haas B.J."/>
            <person name="Majoros W.H."/>
            <person name="Farzad M."/>
            <person name="Carlton J.M."/>
            <person name="Smith R.K. Jr."/>
            <person name="Garg J."/>
            <person name="Pearlman R.E."/>
            <person name="Karrer K.M."/>
            <person name="Sun L."/>
            <person name="Manning G."/>
            <person name="Elde N.C."/>
            <person name="Turkewitz A.P."/>
            <person name="Asai D.J."/>
            <person name="Wilkes D.E."/>
            <person name="Wang Y."/>
            <person name="Cai H."/>
            <person name="Collins K."/>
            <person name="Stewart B.A."/>
            <person name="Lee S.R."/>
            <person name="Wilamowska K."/>
            <person name="Weinberg Z."/>
            <person name="Ruzzo W.L."/>
            <person name="Wloga D."/>
            <person name="Gaertig J."/>
            <person name="Frankel J."/>
            <person name="Tsao C.-C."/>
            <person name="Gorovsky M.A."/>
            <person name="Keeling P.J."/>
            <person name="Waller R.F."/>
            <person name="Patron N.J."/>
            <person name="Cherry J.M."/>
            <person name="Stover N.A."/>
            <person name="Krieger C.J."/>
            <person name="del Toro C."/>
            <person name="Ryder H.F."/>
            <person name="Williamson S.C."/>
            <person name="Barbeau R.A."/>
            <person name="Hamilton E.P."/>
            <person name="Orias E."/>
        </authorList>
    </citation>
    <scope>NUCLEOTIDE SEQUENCE [LARGE SCALE GENOMIC DNA]</scope>
    <source>
        <strain evidence="4">SB210</strain>
    </source>
</reference>
<dbReference type="EMBL" id="GG662636">
    <property type="protein sequence ID" value="EAR99768.1"/>
    <property type="molecule type" value="Genomic_DNA"/>
</dbReference>
<dbReference type="KEGG" id="tet:TTHERM_00666440"/>
<name>Q23TD8_TETTS</name>
<feature type="region of interest" description="Disordered" evidence="1">
    <location>
        <begin position="121"/>
        <end position="152"/>
    </location>
</feature>
<gene>
    <name evidence="3" type="ORF">TTHERM_00666440</name>
</gene>
<sequence>MENINSIQKQAKDPEDLRKKQIEEFLSFEYFYNGLNKLDTDGVQVFSKIIDCLNKDIIKFKELVQFIQAKRCIPDQARGVVWRILLNYLPENRKQWINIIENNSKHYEQLVNDYIVSKNKKKSERNDSNTDILSENDQNNIGIPNRSSVDSKIQDKEEINKQKMSKSTNLFDNAPTITLKNPLLKNGGDSKKKLEIIENCVDHPLNRKQTSSWNTYFKDLEIWDLIEKDTKRTRAEFYLQKNEQIRLYNGQVAKLFRKQNMASLQKPISQNNIQLQKTQLQNDNSKTQAKQEDNIEFEEYRYDVITRILFLYYKITPEDAKVKYVQGMNEIIGLIYQCFSQDNSPYLRSKAESDAFYCFCIVMTKIKAMFNFNKMENESSTIKTNSSKQLDSYKIYIDAFVEMFKKVDVQLFNYLAQINVDPRLCCLNWMIGFFCQSFDSQKAMQVWDCLFISNDIVEFIPFICTSILIINRDELIDKQHSEILMKLQNIQDINLDKLMKMAFNLYNEYSQKISFVR</sequence>
<accession>Q23TD8</accession>
<dbReference type="OMA" id="WLESETH"/>
<dbReference type="AlphaFoldDB" id="Q23TD8"/>
<dbReference type="HOGENOM" id="CLU_018687_0_1_1"/>
<organism evidence="3 4">
    <name type="scientific">Tetrahymena thermophila (strain SB210)</name>
    <dbReference type="NCBI Taxonomy" id="312017"/>
    <lineage>
        <taxon>Eukaryota</taxon>
        <taxon>Sar</taxon>
        <taxon>Alveolata</taxon>
        <taxon>Ciliophora</taxon>
        <taxon>Intramacronucleata</taxon>
        <taxon>Oligohymenophorea</taxon>
        <taxon>Hymenostomatida</taxon>
        <taxon>Tetrahymenina</taxon>
        <taxon>Tetrahymenidae</taxon>
        <taxon>Tetrahymena</taxon>
    </lineage>
</organism>
<dbReference type="STRING" id="312017.Q23TD8"/>
<dbReference type="SMART" id="SM00164">
    <property type="entry name" value="TBC"/>
    <property type="match status" value="1"/>
</dbReference>
<dbReference type="Pfam" id="PF00566">
    <property type="entry name" value="RabGAP-TBC"/>
    <property type="match status" value="1"/>
</dbReference>
<dbReference type="PANTHER" id="PTHR22957">
    <property type="entry name" value="TBC1 DOMAIN FAMILY MEMBER GTPASE-ACTIVATING PROTEIN"/>
    <property type="match status" value="1"/>
</dbReference>
<dbReference type="SUPFAM" id="SSF47923">
    <property type="entry name" value="Ypt/Rab-GAP domain of gyp1p"/>
    <property type="match status" value="2"/>
</dbReference>
<dbReference type="Gene3D" id="1.10.8.270">
    <property type="entry name" value="putative rabgap domain of human tbc1 domain family member 14 like domains"/>
    <property type="match status" value="1"/>
</dbReference>
<dbReference type="InterPro" id="IPR000195">
    <property type="entry name" value="Rab-GAP-TBC_dom"/>
</dbReference>
<dbReference type="Proteomes" id="UP000009168">
    <property type="component" value="Unassembled WGS sequence"/>
</dbReference>
<dbReference type="RefSeq" id="XP_001020013.1">
    <property type="nucleotide sequence ID" value="XM_001020013.1"/>
</dbReference>
<dbReference type="GeneID" id="7842485"/>